<dbReference type="GO" id="GO:0004016">
    <property type="term" value="F:adenylate cyclase activity"/>
    <property type="evidence" value="ECO:0007669"/>
    <property type="project" value="UniProtKB-ARBA"/>
</dbReference>
<sequence>MNEMTHRPSIEAPQLRTLLLTDLCDSTTLVERIGDVQAATLFRDHDRLVLDLQQRWRGRLIDRSDGLLLLFERPIDGLGFALDYVRELREMGDARRLELRARAGLHVGEVLTWRNSDEAVQVGAKPLEVEGLAKPMAARLMAMARPGQILLSAVAEPLAHRAARELGERGQHLLWKSHGRWRFKGVPDGQQIYEVGEPGIAPLRMPPNTPKAWRDLPLWRRPAALAAEAAIIAGIGVGVWFATRPAPAIAFNQRDWVVVADLRNLTGQSVLDDSLEQAFRISLEQSRYVNVLSDLKARDTLARMQLKPDTILDRAIASEIALRDGARAVILPTVAEVGGKVRVSAEIIDPHSQTTVLSEAADGPDLSSALESIDTVTARLREKLGETVKTIERDSKPLPQVTTSNLDALRAYALAQGLYAKRDFAQALELYKQATDLDPQFALSWIGQMRVHNAYVDAPAGVAALRRAQEVRSRLAPREAMYLDAWVARFDEPARATDKWLNLAKLYPDHEAAQSNAAIWTFTDNRFNEAIQFATAALVPQNATPSIDYDTLGRAQLAVGDLPAAAKAFDHAISRGYESSLRRRAVVDASRRDFASAWNYLAKVPLDDRHGFLERTSVAIDQGKWDQARQYASAGFTLAKKAGGLDSRSFLLPLAVAEWGSGNTEAALAHARAAADQALAALKAGAGVTPDAQDDAEVAVAAGLIALRLGDGRVADRVEAELSSDEALASAPSVAEFRSVVKAQKLRIAGKPRDAINELLPHLNGRERYQTRVALYHAYRDAGDVDAAQEQAKWLQARRGQAYVELECSNCLQALNVMDSRITPASA</sequence>
<proteinExistence type="predicted"/>
<reference evidence="2 3" key="1">
    <citation type="submission" date="2018-08" db="EMBL/GenBank/DDBJ databases">
        <title>Lysobacter soli KCTC 22011, whole genome shotgun sequence.</title>
        <authorList>
            <person name="Zhang X."/>
            <person name="Feng G."/>
            <person name="Zhu H."/>
        </authorList>
    </citation>
    <scope>NUCLEOTIDE SEQUENCE [LARGE SCALE GENOMIC DNA]</scope>
    <source>
        <strain evidence="2 3">KCTC 22011</strain>
    </source>
</reference>
<dbReference type="PANTHER" id="PTHR43081:SF1">
    <property type="entry name" value="ADENYLATE CYCLASE, TERMINAL-DIFFERENTIATION SPECIFIC"/>
    <property type="match status" value="1"/>
</dbReference>
<evidence type="ECO:0000256" key="1">
    <source>
        <dbReference type="PROSITE-ProRule" id="PRU00339"/>
    </source>
</evidence>
<dbReference type="RefSeq" id="WP_115844352.1">
    <property type="nucleotide sequence ID" value="NZ_CP183976.1"/>
</dbReference>
<dbReference type="InterPro" id="IPR011990">
    <property type="entry name" value="TPR-like_helical_dom_sf"/>
</dbReference>
<feature type="repeat" description="TPR" evidence="1">
    <location>
        <begin position="408"/>
        <end position="441"/>
    </location>
</feature>
<dbReference type="InterPro" id="IPR050697">
    <property type="entry name" value="Adenylyl/Guanylyl_Cyclase_3/4"/>
</dbReference>
<dbReference type="SUPFAM" id="SSF55073">
    <property type="entry name" value="Nucleotide cyclase"/>
    <property type="match status" value="1"/>
</dbReference>
<comment type="caution">
    <text evidence="2">The sequence shown here is derived from an EMBL/GenBank/DDBJ whole genome shotgun (WGS) entry which is preliminary data.</text>
</comment>
<dbReference type="InterPro" id="IPR030966">
    <property type="entry name" value="Mod_pep_cyc"/>
</dbReference>
<dbReference type="InterPro" id="IPR019734">
    <property type="entry name" value="TPR_rpt"/>
</dbReference>
<dbReference type="Gene3D" id="3.30.70.1230">
    <property type="entry name" value="Nucleotide cyclase"/>
    <property type="match status" value="1"/>
</dbReference>
<dbReference type="NCBIfam" id="TIGR04510">
    <property type="entry name" value="mod_pep_cyc"/>
    <property type="match status" value="1"/>
</dbReference>
<dbReference type="PROSITE" id="PS50005">
    <property type="entry name" value="TPR"/>
    <property type="match status" value="1"/>
</dbReference>
<evidence type="ECO:0000313" key="2">
    <source>
        <dbReference type="EMBL" id="RDY65592.1"/>
    </source>
</evidence>
<evidence type="ECO:0000313" key="3">
    <source>
        <dbReference type="Proteomes" id="UP000256829"/>
    </source>
</evidence>
<dbReference type="GO" id="GO:0009190">
    <property type="term" value="P:cyclic nucleotide biosynthetic process"/>
    <property type="evidence" value="ECO:0007669"/>
    <property type="project" value="InterPro"/>
</dbReference>
<keyword evidence="1" id="KW-0802">TPR repeat</keyword>
<dbReference type="EMBL" id="QTJR01000016">
    <property type="protein sequence ID" value="RDY65592.1"/>
    <property type="molecule type" value="Genomic_DNA"/>
</dbReference>
<dbReference type="Gene3D" id="1.25.40.10">
    <property type="entry name" value="Tetratricopeptide repeat domain"/>
    <property type="match status" value="2"/>
</dbReference>
<dbReference type="AlphaFoldDB" id="A0A3D8V865"/>
<name>A0A3D8V865_9GAMM</name>
<dbReference type="InterPro" id="IPR029787">
    <property type="entry name" value="Nucleotide_cyclase"/>
</dbReference>
<dbReference type="SUPFAM" id="SSF48452">
    <property type="entry name" value="TPR-like"/>
    <property type="match status" value="1"/>
</dbReference>
<dbReference type="Gene3D" id="3.40.50.10610">
    <property type="entry name" value="ABC-type transport auxiliary lipoprotein component"/>
    <property type="match status" value="1"/>
</dbReference>
<dbReference type="PANTHER" id="PTHR43081">
    <property type="entry name" value="ADENYLATE CYCLASE, TERMINAL-DIFFERENTIATION SPECIFIC-RELATED"/>
    <property type="match status" value="1"/>
</dbReference>
<organism evidence="2 3">
    <name type="scientific">Lysobacter soli</name>
    <dbReference type="NCBI Taxonomy" id="453783"/>
    <lineage>
        <taxon>Bacteria</taxon>
        <taxon>Pseudomonadati</taxon>
        <taxon>Pseudomonadota</taxon>
        <taxon>Gammaproteobacteria</taxon>
        <taxon>Lysobacterales</taxon>
        <taxon>Lysobacteraceae</taxon>
        <taxon>Lysobacter</taxon>
    </lineage>
</organism>
<keyword evidence="3" id="KW-1185">Reference proteome</keyword>
<dbReference type="GO" id="GO:0035556">
    <property type="term" value="P:intracellular signal transduction"/>
    <property type="evidence" value="ECO:0007669"/>
    <property type="project" value="InterPro"/>
</dbReference>
<protein>
    <submittedName>
        <fullName evidence="2">Putative peptide modification system cyclase</fullName>
    </submittedName>
</protein>
<dbReference type="CDD" id="cd07302">
    <property type="entry name" value="CHD"/>
    <property type="match status" value="1"/>
</dbReference>
<gene>
    <name evidence="2" type="ORF">DX912_16605</name>
</gene>
<dbReference type="Proteomes" id="UP000256829">
    <property type="component" value="Unassembled WGS sequence"/>
</dbReference>
<dbReference type="InterPro" id="IPR001054">
    <property type="entry name" value="A/G_cyclase"/>
</dbReference>
<accession>A0A3D8V865</accession>